<evidence type="ECO:0000259" key="2">
    <source>
        <dbReference type="PROSITE" id="PS50234"/>
    </source>
</evidence>
<dbReference type="PROSITE" id="PS00018">
    <property type="entry name" value="EF_HAND_1"/>
    <property type="match status" value="1"/>
</dbReference>
<keyword evidence="1" id="KW-0472">Membrane</keyword>
<dbReference type="SUPFAM" id="SSF53850">
    <property type="entry name" value="Periplasmic binding protein-like II"/>
    <property type="match status" value="1"/>
</dbReference>
<dbReference type="Pfam" id="PF00092">
    <property type="entry name" value="VWA"/>
    <property type="match status" value="1"/>
</dbReference>
<dbReference type="SMART" id="SM00327">
    <property type="entry name" value="VWA"/>
    <property type="match status" value="1"/>
</dbReference>
<protein>
    <submittedName>
        <fullName evidence="3">Substrate-binding and VWA domain-containing protein</fullName>
    </submittedName>
</protein>
<feature type="transmembrane region" description="Helical" evidence="1">
    <location>
        <begin position="60"/>
        <end position="80"/>
    </location>
</feature>
<evidence type="ECO:0000313" key="4">
    <source>
        <dbReference type="Proteomes" id="UP001501676"/>
    </source>
</evidence>
<organism evidence="3 4">
    <name type="scientific">Cryptosporangium minutisporangium</name>
    <dbReference type="NCBI Taxonomy" id="113569"/>
    <lineage>
        <taxon>Bacteria</taxon>
        <taxon>Bacillati</taxon>
        <taxon>Actinomycetota</taxon>
        <taxon>Actinomycetes</taxon>
        <taxon>Cryptosporangiales</taxon>
        <taxon>Cryptosporangiaceae</taxon>
        <taxon>Cryptosporangium</taxon>
    </lineage>
</organism>
<name>A0ABP6STV7_9ACTN</name>
<dbReference type="EMBL" id="BAAAYN010000011">
    <property type="protein sequence ID" value="GAA3385454.1"/>
    <property type="molecule type" value="Genomic_DNA"/>
</dbReference>
<dbReference type="RefSeq" id="WP_376981314.1">
    <property type="nucleotide sequence ID" value="NZ_JBHMDE010000043.1"/>
</dbReference>
<dbReference type="InterPro" id="IPR018247">
    <property type="entry name" value="EF_Hand_1_Ca_BS"/>
</dbReference>
<comment type="caution">
    <text evidence="3">The sequence shown here is derived from an EMBL/GenBank/DDBJ whole genome shotgun (WGS) entry which is preliminary data.</text>
</comment>
<dbReference type="InterPro" id="IPR002035">
    <property type="entry name" value="VWF_A"/>
</dbReference>
<gene>
    <name evidence="3" type="ORF">GCM10020369_19060</name>
</gene>
<keyword evidence="1" id="KW-0812">Transmembrane</keyword>
<proteinExistence type="predicted"/>
<feature type="domain" description="VWFA" evidence="2">
    <location>
        <begin position="430"/>
        <end position="626"/>
    </location>
</feature>
<dbReference type="PROSITE" id="PS50234">
    <property type="entry name" value="VWFA"/>
    <property type="match status" value="1"/>
</dbReference>
<keyword evidence="1" id="KW-1133">Transmembrane helix</keyword>
<evidence type="ECO:0000256" key="1">
    <source>
        <dbReference type="SAM" id="Phobius"/>
    </source>
</evidence>
<sequence length="630" mass="67293">MPAPSGRELAGHALAGAESHPVPSVLMARGRHRTAAVLRQQASASAASGPHARRWWLRPWTAAIVVVVLVAGALTAGYLFRSDTCTGDEVVLSVVTSPDQQDVVRELAYAWEADERRIDGKCGAILVRGQESAAVGQSLTPTQNGAAPATRVDVWMPDSSTWITNAAARPGMARLFAYDRPSIATSPIVMALPRPMADALGWPNTPVSWTGLGLQRINGRTWSDFGHPEWGTLRLGVGDPRQSTTALGTLLSVVDADADNQVGQTELHNALLLARAATVDQPTSAAFLARLRGIPDEAALLAEAGPFPATEQQVAAYDNGNPVVPLTAVQPTEGTIFADYPYVTLAAPWVDPVRQKIATSFLELIQSEEGREAYGRAGFRDPERTTRYARGLQPVYGMGGPVSDRARGLPTDDGITKTVVFWSALQRRANILATIDTSGSMTDRAPDGSGTRMQVVQEACIRAITLFSPESGVGLWKFATKVDGAKDYRQLVPLGPVGGALPDGTPRRAALERSIRRDLTPKGATGLYDTMDAAYRYVQAHWQPGRLNLLVLMTDGKNEDDGLTRAQLIQRLRQAAQPDRPVQVIAIGFGSGADLADLTAITEAVGGKAHRATSGADIDQIFLRTLVGTD</sequence>
<keyword evidence="4" id="KW-1185">Reference proteome</keyword>
<dbReference type="InterPro" id="IPR036465">
    <property type="entry name" value="vWFA_dom_sf"/>
</dbReference>
<dbReference type="Proteomes" id="UP001501676">
    <property type="component" value="Unassembled WGS sequence"/>
</dbReference>
<reference evidence="4" key="1">
    <citation type="journal article" date="2019" name="Int. J. Syst. Evol. Microbiol.">
        <title>The Global Catalogue of Microorganisms (GCM) 10K type strain sequencing project: providing services to taxonomists for standard genome sequencing and annotation.</title>
        <authorList>
            <consortium name="The Broad Institute Genomics Platform"/>
            <consortium name="The Broad Institute Genome Sequencing Center for Infectious Disease"/>
            <person name="Wu L."/>
            <person name="Ma J."/>
        </authorList>
    </citation>
    <scope>NUCLEOTIDE SEQUENCE [LARGE SCALE GENOMIC DNA]</scope>
    <source>
        <strain evidence="4">JCM 9458</strain>
    </source>
</reference>
<accession>A0ABP6STV7</accession>
<evidence type="ECO:0000313" key="3">
    <source>
        <dbReference type="EMBL" id="GAA3385454.1"/>
    </source>
</evidence>
<dbReference type="SUPFAM" id="SSF53300">
    <property type="entry name" value="vWA-like"/>
    <property type="match status" value="1"/>
</dbReference>
<dbReference type="Gene3D" id="3.40.50.410">
    <property type="entry name" value="von Willebrand factor, type A domain"/>
    <property type="match status" value="1"/>
</dbReference>
<dbReference type="Pfam" id="PF13531">
    <property type="entry name" value="SBP_bac_11"/>
    <property type="match status" value="1"/>
</dbReference>